<evidence type="ECO:0000256" key="2">
    <source>
        <dbReference type="ARBA" id="ARBA00007261"/>
    </source>
</evidence>
<comment type="similarity">
    <text evidence="2 4">Belongs to the peptidase M16 family.</text>
</comment>
<organism evidence="8 9">
    <name type="scientific">Stakelama tenebrarum</name>
    <dbReference type="NCBI Taxonomy" id="2711215"/>
    <lineage>
        <taxon>Bacteria</taxon>
        <taxon>Pseudomonadati</taxon>
        <taxon>Pseudomonadota</taxon>
        <taxon>Alphaproteobacteria</taxon>
        <taxon>Sphingomonadales</taxon>
        <taxon>Sphingomonadaceae</taxon>
        <taxon>Stakelama</taxon>
    </lineage>
</organism>
<accession>A0A6G6YAP9</accession>
<evidence type="ECO:0000259" key="7">
    <source>
        <dbReference type="Pfam" id="PF05193"/>
    </source>
</evidence>
<keyword evidence="3" id="KW-0645">Protease</keyword>
<gene>
    <name evidence="8" type="ORF">G5C33_03975</name>
</gene>
<evidence type="ECO:0000256" key="1">
    <source>
        <dbReference type="ARBA" id="ARBA00001947"/>
    </source>
</evidence>
<dbReference type="Proteomes" id="UP000501568">
    <property type="component" value="Chromosome"/>
</dbReference>
<feature type="domain" description="Peptidase M16 C-terminal" evidence="7">
    <location>
        <begin position="705"/>
        <end position="881"/>
    </location>
</feature>
<dbReference type="PROSITE" id="PS00143">
    <property type="entry name" value="INSULINASE"/>
    <property type="match status" value="1"/>
</dbReference>
<dbReference type="Pfam" id="PF00675">
    <property type="entry name" value="Peptidase_M16"/>
    <property type="match status" value="1"/>
</dbReference>
<dbReference type="InterPro" id="IPR050361">
    <property type="entry name" value="MPP/UQCRC_Complex"/>
</dbReference>
<feature type="signal peptide" evidence="5">
    <location>
        <begin position="1"/>
        <end position="24"/>
    </location>
</feature>
<dbReference type="AlphaFoldDB" id="A0A6G6YAP9"/>
<dbReference type="KEGG" id="spzr:G5C33_03975"/>
<feature type="domain" description="Peptidase M16 N-terminal" evidence="6">
    <location>
        <begin position="78"/>
        <end position="215"/>
    </location>
</feature>
<evidence type="ECO:0000313" key="8">
    <source>
        <dbReference type="EMBL" id="QIG81778.1"/>
    </source>
</evidence>
<dbReference type="InterPro" id="IPR011765">
    <property type="entry name" value="Pept_M16_N"/>
</dbReference>
<dbReference type="GO" id="GO:0006508">
    <property type="term" value="P:proteolysis"/>
    <property type="evidence" value="ECO:0007669"/>
    <property type="project" value="InterPro"/>
</dbReference>
<keyword evidence="3" id="KW-0378">Hydrolase</keyword>
<dbReference type="PANTHER" id="PTHR11851:SF49">
    <property type="entry name" value="MITOCHONDRIAL-PROCESSING PEPTIDASE SUBUNIT ALPHA"/>
    <property type="match status" value="1"/>
</dbReference>
<evidence type="ECO:0000256" key="3">
    <source>
        <dbReference type="ARBA" id="ARBA00023049"/>
    </source>
</evidence>
<dbReference type="InterPro" id="IPR007863">
    <property type="entry name" value="Peptidase_M16_C"/>
</dbReference>
<sequence length="968" mass="103595">MRCILRISRFALLLLVAAPFPALAQQAPATAAATDQDRDNTPWLYRDSDVPVDPAWRFGTLPNGVRYAVRKNGVPPGQVSIRVRIDAGSLMEGDAERGYAHLLEHLSFRGSAHVPDGESKRIWQRLGVTFGSDSNAATTFTHTVYQLDLPNAGRAGLDESMHILSGMMAAPTITQTALDAERPVVLAEQREQPGPQVRMQDALLSLMFAGQPLAQRDPIGTVETLTAATPESVKAFHDRWYRPERAVVVLVGDMDPALLEEMVVKHFSGWQGVGPAPETPDFGAPEPGHPVSAAIVEPAMQRLVTMAVMRPWTVFQDTVIFNQERMVDLIAIRILNRRMETRARTGASFIAAGASLDDVARSANVTTIRLLPVGDDWEAALGDVRAIIADAIAHPPTQDEIDREVAEIDAAMRNAIASEPVEAAAIQADDMVHAVDINETTTNAEGSYSIFRGAVDAGMFTPEAVQAASARVFQGTATRALVNVHASDPEVVGELAEAITAQPAAQARRENVADVSFDDLQPLGEPGSVVSRETVVAQPEIEQVNFDNGVRLIVHSNPSEVSRVYVRVRFGGGLGALPADRQTPAWAGDLALVASGIGPFGQEELDTVTGQRQIGLDFAIADDAFVLGGQTTAEDLDDQLLLLAQKLQNPSWDPNPVNRARAVMLAGYSARNASADAVLSSQLDRLLRAGDPRWGVPSRETIAALTPEAFRAFWEPILKSGPIEVSVFGDVDREAAVQAVARTFGALPPRPAAANDGAPVRFAAHDAEPVVRRHEGQPDQAAAVIAWPTGGGSDGIAESRKLEILAAVFRDRFIDRLRSQAGISYSPTVISRWPVGANAGGGVLALALVPPDKTDLFFQVARDIAADLAANPIGQDELRRAVVPLGQTILRRSTGNNFWMDLVEGASRDPARYAAVPDLADDYVGTTAQDLQALAAKYFDPARDWTLEVLPSAQAQGAAPAAAAAQGR</sequence>
<evidence type="ECO:0000259" key="6">
    <source>
        <dbReference type="Pfam" id="PF00675"/>
    </source>
</evidence>
<dbReference type="Gene3D" id="3.30.830.10">
    <property type="entry name" value="Metalloenzyme, LuxS/M16 peptidase-like"/>
    <property type="match status" value="3"/>
</dbReference>
<comment type="cofactor">
    <cofactor evidence="1">
        <name>Zn(2+)</name>
        <dbReference type="ChEBI" id="CHEBI:29105"/>
    </cofactor>
</comment>
<dbReference type="InterPro" id="IPR001431">
    <property type="entry name" value="Pept_M16_Zn_BS"/>
</dbReference>
<dbReference type="InterPro" id="IPR011249">
    <property type="entry name" value="Metalloenz_LuxS/M16"/>
</dbReference>
<feature type="chain" id="PRO_5026062541" evidence="5">
    <location>
        <begin position="25"/>
        <end position="968"/>
    </location>
</feature>
<reference evidence="8 9" key="1">
    <citation type="submission" date="2020-02" db="EMBL/GenBank/DDBJ databases">
        <authorList>
            <person name="Zheng R.K."/>
            <person name="Sun C.M."/>
        </authorList>
    </citation>
    <scope>NUCLEOTIDE SEQUENCE [LARGE SCALE GENOMIC DNA]</scope>
    <source>
        <strain evidence="9">zrk23</strain>
    </source>
</reference>
<evidence type="ECO:0000256" key="5">
    <source>
        <dbReference type="SAM" id="SignalP"/>
    </source>
</evidence>
<dbReference type="GO" id="GO:0046872">
    <property type="term" value="F:metal ion binding"/>
    <property type="evidence" value="ECO:0007669"/>
    <property type="project" value="InterPro"/>
</dbReference>
<keyword evidence="3" id="KW-0482">Metalloprotease</keyword>
<proteinExistence type="inferred from homology"/>
<name>A0A6G6YAP9_9SPHN</name>
<dbReference type="EMBL" id="CP049109">
    <property type="protein sequence ID" value="QIG81778.1"/>
    <property type="molecule type" value="Genomic_DNA"/>
</dbReference>
<keyword evidence="5" id="KW-0732">Signal</keyword>
<dbReference type="Pfam" id="PF05193">
    <property type="entry name" value="Peptidase_M16_C"/>
    <property type="match status" value="2"/>
</dbReference>
<evidence type="ECO:0000256" key="4">
    <source>
        <dbReference type="RuleBase" id="RU004447"/>
    </source>
</evidence>
<evidence type="ECO:0000313" key="9">
    <source>
        <dbReference type="Proteomes" id="UP000501568"/>
    </source>
</evidence>
<protein>
    <submittedName>
        <fullName evidence="8">Insulinase family protein</fullName>
    </submittedName>
</protein>
<dbReference type="SUPFAM" id="SSF63411">
    <property type="entry name" value="LuxS/MPP-like metallohydrolase"/>
    <property type="match status" value="3"/>
</dbReference>
<keyword evidence="9" id="KW-1185">Reference proteome</keyword>
<feature type="domain" description="Peptidase M16 C-terminal" evidence="7">
    <location>
        <begin position="228"/>
        <end position="404"/>
    </location>
</feature>
<dbReference type="PANTHER" id="PTHR11851">
    <property type="entry name" value="METALLOPROTEASE"/>
    <property type="match status" value="1"/>
</dbReference>
<dbReference type="GO" id="GO:0004222">
    <property type="term" value="F:metalloendopeptidase activity"/>
    <property type="evidence" value="ECO:0007669"/>
    <property type="project" value="InterPro"/>
</dbReference>